<dbReference type="InterPro" id="IPR036188">
    <property type="entry name" value="FAD/NAD-bd_sf"/>
</dbReference>
<reference evidence="2 3" key="1">
    <citation type="submission" date="2020-06" db="EMBL/GenBank/DDBJ databases">
        <title>Description of novel acetic acid bacteria.</title>
        <authorList>
            <person name="Sombolestani A."/>
        </authorList>
    </citation>
    <scope>NUCLEOTIDE SEQUENCE [LARGE SCALE GENOMIC DNA]</scope>
    <source>
        <strain evidence="2 3">LMG 31431</strain>
    </source>
</reference>
<feature type="domain" description="FAD-dependent urate hydroxylase HpyO/Asp monooxygenase CreE-like FAD/NAD(P)-binding" evidence="1">
    <location>
        <begin position="10"/>
        <end position="149"/>
    </location>
</feature>
<evidence type="ECO:0000313" key="2">
    <source>
        <dbReference type="EMBL" id="NVN11071.1"/>
    </source>
</evidence>
<dbReference type="SUPFAM" id="SSF51905">
    <property type="entry name" value="FAD/NAD(P)-binding domain"/>
    <property type="match status" value="1"/>
</dbReference>
<proteinExistence type="predicted"/>
<gene>
    <name evidence="2" type="ORF">HUK84_07955</name>
</gene>
<accession>A0A7Y7IWE7</accession>
<dbReference type="RefSeq" id="WP_176639813.1">
    <property type="nucleotide sequence ID" value="NZ_JABXXP010000112.1"/>
</dbReference>
<dbReference type="PANTHER" id="PTHR40254">
    <property type="entry name" value="BLR0577 PROTEIN"/>
    <property type="match status" value="1"/>
</dbReference>
<protein>
    <submittedName>
        <fullName evidence="2">FAD-dependent oxidoreductase</fullName>
    </submittedName>
</protein>
<dbReference type="PANTHER" id="PTHR40254:SF1">
    <property type="entry name" value="BLR0577 PROTEIN"/>
    <property type="match status" value="1"/>
</dbReference>
<dbReference type="EMBL" id="JABXXP010000112">
    <property type="protein sequence ID" value="NVN11071.1"/>
    <property type="molecule type" value="Genomic_DNA"/>
</dbReference>
<dbReference type="InterPro" id="IPR052189">
    <property type="entry name" value="L-asp_N-monooxygenase_NS-form"/>
</dbReference>
<dbReference type="AlphaFoldDB" id="A0A7Y7IWE7"/>
<sequence length="446" mass="48516">MTETDIRDIVIIGGGASGALTAWNLAVRHGVTCTVIDPSERPGFGLAYSTPSLQNLLNVAAKGMSADPDDPDHFLRWLHDNAPGSVAPGEFVPRAIYGLYLRNLYSIAAPEHERQAAVACRRLDRGFEITLADGRKIHAGRVVLGCGHFDPARLPGIPPELDVTGRYRHNAWAERVFAGIAVYDEVAVIGTGLTTVDVLLRLRENGHRGRVTALSRRGLFPERHADYTPLPAPVFTPGGIEPTARAYLRAFHGALKRGADWRAAVDSMRSVTNALWLMLPDAEKIRFQRHLLRRWEVVRHRMAAHIADILDQERRAGSLRVLDGRVTAIAPDNDGLTITAVAGEEEFSLRAAHVINCTGPSLKYKRVDAPLLHDLFEQGEIMPGFGDAGLSCTPDGALIDHAGKIADDLFVVGPARQGVLLESIAIPEIRCQAKEVAEMLVNGNAP</sequence>
<comment type="caution">
    <text evidence="2">The sequence shown here is derived from an EMBL/GenBank/DDBJ whole genome shotgun (WGS) entry which is preliminary data.</text>
</comment>
<organism evidence="2 3">
    <name type="scientific">Nguyenibacter vanlangensis</name>
    <dbReference type="NCBI Taxonomy" id="1216886"/>
    <lineage>
        <taxon>Bacteria</taxon>
        <taxon>Pseudomonadati</taxon>
        <taxon>Pseudomonadota</taxon>
        <taxon>Alphaproteobacteria</taxon>
        <taxon>Acetobacterales</taxon>
        <taxon>Acetobacteraceae</taxon>
        <taxon>Nguyenibacter</taxon>
    </lineage>
</organism>
<name>A0A7Y7IWE7_9PROT</name>
<dbReference type="Gene3D" id="3.50.50.60">
    <property type="entry name" value="FAD/NAD(P)-binding domain"/>
    <property type="match status" value="2"/>
</dbReference>
<dbReference type="Pfam" id="PF13454">
    <property type="entry name" value="NAD_binding_9"/>
    <property type="match status" value="1"/>
</dbReference>
<dbReference type="InterPro" id="IPR038732">
    <property type="entry name" value="HpyO/CreE_NAD-binding"/>
</dbReference>
<evidence type="ECO:0000313" key="3">
    <source>
        <dbReference type="Proteomes" id="UP000534870"/>
    </source>
</evidence>
<evidence type="ECO:0000259" key="1">
    <source>
        <dbReference type="Pfam" id="PF13454"/>
    </source>
</evidence>
<dbReference type="Proteomes" id="UP000534870">
    <property type="component" value="Unassembled WGS sequence"/>
</dbReference>